<dbReference type="Pfam" id="PF07703">
    <property type="entry name" value="A2M_BRD"/>
    <property type="match status" value="1"/>
</dbReference>
<keyword evidence="7" id="KW-1185">Reference proteome</keyword>
<sequence precursor="true">MFFSRFIVLFFSFFLLCVSWASQPLPDFQLNSQQSQIATDYSQEILEGVQTASSEREALKRQVEARAAWDRQEWYGIRYGFIQVLKDNPKDYLAWVCLSQALSSKYFGDDKKAKQKAVAAALNAYKVAQNQNEKLIVLGILSKLDDGFDAIYKKQMQSRKDQDIEQDLAAKIKAYPSVFKVYDIDIPERTDTGSACLVWTKPLLRKKGYSFENFISLTPDLKNLGVIAKGNRLCLNGLNFGAAYTLTVKRGLPGEDDYKLEADANIDLLIQHRKPMLQFRERGYILPTYAPHSIPLNAVNVSKAKIKVWRIPVNNLPQQINRDEFMKQLYEWQAVDMTSHIGELVAEGEVDCQSEMDQTTTRGISLEQIIGQKLESGVYVIRASLGSGSSYEDRDNTTQWLVVSDIGLSTYKGPDGLHVIVRSLKTAEILKDVELTLIARNGRELGQARTDKQGYAKFDAALLQGQESNAPIMIIAQQKGENFTLLNLKNEGFDFSDRGAKGRVLSTKVDTYLFTERGIYHPGDKVNVTALVRDQQGKALTGVPLIFKIKRPDGLEVDRKTTQDQGAGAHTFVFPTQSSAYSGVWTIEAYVDPKGVEVGHVIFRVQDFVPPRINVSVTLPQKAVHPFESLETDVIAHYYYGPAASNLKTTIEIDLVEAISPFEALKDYHFGLEEASWVPQRVPLEESQTNAQGKVNAKVSLEASPDTTKILSARSTVTVYEAGGRGRTAEKTILYWHQPFALGIAAQFKDRVAPENGEASFHIIAVNETGKFQEIKNLTYTFYEETRHFTWFRSGNSWNYETSIDDRVINSGNISTDSRQPVSLKFPVKFGHYRLEVMDQKTGVATSFRFHAGWGGQSDLPDRPDLVEVSLDKPFYNPGEKAYLNITAPYEGELFVAALGDHFEPIYHGKASLKGNRLELPLKGSLLQKGGVYLMATVFRPADIRSEKMPGRAIGLIWLDLKDEKHMLDVSVSAPETARPNQKLEIKSCVPKAVKDLYMQVALVDEGILNLTNYTTPDLLNYFFGQTFLMYTVRDSYGSLVNPYGSRPTNFKVGGGGGLEKLAFKNLDARTYKIVSLISPILHQFREEKEGYCGSASFDLPEFSGNLRVMTMAWSPDAMGSTDHSVIVREPLETHISLPRFLAPRDEAHVMTEVDNLTGSDGSFSLNIKSEGSIVLKEPFDKKITLAKEQRQAIPLTLIAGSAGVGKIRLKALGAHDLKLEKNWDIAIRSPVFEQRKRRYGTLAPDKDVRFSLVDFQEFSPETMQFDISIGSVPTFGSASLIKELKDYPYGCLEQLVSRLAAYLEQEEQPSKEASAIETLINRIVSLQSYDGTFVLWGGQHSAEPWLSVYALDLLFKASHQKRLTYEIVLQRGIKWMQEFTRNSSIEPRDMSVKSYIHYLMAREGLSTLGSLKYFADNHQKGLKARNDLAFIGGAFAHFKDVASANTWFKRAIASPEAKKEEWKDFFQSRISDTAILIKILAECIQNQPEVQDLAMQLADLSAQPSALNTFEKGWLIQAASALSEWQKPLLLTVQDEWIDKNLKTWNKVFSINDLKKPVVLANKGKAPLVYTLDIKGEPKDLAQFAAQGFEIKRQLFDRAGKEIDPAQLKSGDLVFVVLSGAVKDASVHEVLLVELLPAGLEIEQVELGSSLSQKEFGWLTDLTELSRVEKREDRYVATFRSTQAQPFKIAYMARAVTPGTYAYPAASIESMYRPQFSARTPSGQINIKP</sequence>
<evidence type="ECO:0000259" key="4">
    <source>
        <dbReference type="SMART" id="SM01359"/>
    </source>
</evidence>
<evidence type="ECO:0000256" key="1">
    <source>
        <dbReference type="ARBA" id="ARBA00010556"/>
    </source>
</evidence>
<protein>
    <submittedName>
        <fullName evidence="6">MG2 domain protein</fullName>
    </submittedName>
</protein>
<dbReference type="InterPro" id="IPR001599">
    <property type="entry name" value="Macroglobln_a2"/>
</dbReference>
<feature type="domain" description="Alpha-2-macroglobulin bait region" evidence="4">
    <location>
        <begin position="867"/>
        <end position="1011"/>
    </location>
</feature>
<dbReference type="PANTHER" id="PTHR40094:SF1">
    <property type="entry name" value="UBIQUITIN DOMAIN-CONTAINING PROTEIN"/>
    <property type="match status" value="1"/>
</dbReference>
<evidence type="ECO:0000256" key="2">
    <source>
        <dbReference type="ARBA" id="ARBA00022729"/>
    </source>
</evidence>
<dbReference type="Pfam" id="PF11974">
    <property type="entry name" value="bMG3"/>
    <property type="match status" value="1"/>
</dbReference>
<dbReference type="Gene3D" id="2.60.40.1930">
    <property type="match status" value="1"/>
</dbReference>
<feature type="domain" description="Alpha-2-macroglobulin" evidence="5">
    <location>
        <begin position="1076"/>
        <end position="1168"/>
    </location>
</feature>
<keyword evidence="2 3" id="KW-0732">Signal</keyword>
<evidence type="ECO:0000313" key="6">
    <source>
        <dbReference type="EMBL" id="GAO98875.1"/>
    </source>
</evidence>
<dbReference type="InterPro" id="IPR021868">
    <property type="entry name" value="Alpha_2_Macroglob_MG3"/>
</dbReference>
<dbReference type="InterPro" id="IPR041246">
    <property type="entry name" value="Bact_MG10"/>
</dbReference>
<dbReference type="InterPro" id="IPR041462">
    <property type="entry name" value="Bact_A2M_MG6"/>
</dbReference>
<evidence type="ECO:0000256" key="3">
    <source>
        <dbReference type="SAM" id="SignalP"/>
    </source>
</evidence>
<organism evidence="6 7">
    <name type="scientific">Caedimonas varicaedens</name>
    <dbReference type="NCBI Taxonomy" id="1629334"/>
    <lineage>
        <taxon>Bacteria</taxon>
        <taxon>Pseudomonadati</taxon>
        <taxon>Pseudomonadota</taxon>
        <taxon>Alphaproteobacteria</taxon>
        <taxon>Holosporales</taxon>
        <taxon>Caedimonadaceae</taxon>
        <taxon>Caedimonas</taxon>
    </lineage>
</organism>
<dbReference type="SUPFAM" id="SSF48239">
    <property type="entry name" value="Terpenoid cyclases/Protein prenyltransferases"/>
    <property type="match status" value="1"/>
</dbReference>
<dbReference type="Pfam" id="PF01835">
    <property type="entry name" value="MG2"/>
    <property type="match status" value="1"/>
</dbReference>
<comment type="caution">
    <text evidence="6">The sequence shown here is derived from an EMBL/GenBank/DDBJ whole genome shotgun (WGS) entry which is preliminary data.</text>
</comment>
<dbReference type="InterPro" id="IPR008930">
    <property type="entry name" value="Terpenoid_cyclase/PrenylTrfase"/>
</dbReference>
<dbReference type="InterPro" id="IPR011625">
    <property type="entry name" value="A2M_N_BRD"/>
</dbReference>
<dbReference type="GO" id="GO:0004866">
    <property type="term" value="F:endopeptidase inhibitor activity"/>
    <property type="evidence" value="ECO:0007669"/>
    <property type="project" value="InterPro"/>
</dbReference>
<dbReference type="STRING" id="1629334.Cva_01545"/>
<dbReference type="Pfam" id="PF17973">
    <property type="entry name" value="bMG10"/>
    <property type="match status" value="1"/>
</dbReference>
<dbReference type="EMBL" id="BBVC01000099">
    <property type="protein sequence ID" value="GAO98875.1"/>
    <property type="molecule type" value="Genomic_DNA"/>
</dbReference>
<dbReference type="InterPro" id="IPR041203">
    <property type="entry name" value="Bact_A2M_MG5"/>
</dbReference>
<dbReference type="Gene3D" id="1.50.10.20">
    <property type="match status" value="1"/>
</dbReference>
<evidence type="ECO:0000259" key="5">
    <source>
        <dbReference type="SMART" id="SM01360"/>
    </source>
</evidence>
<dbReference type="Pfam" id="PF17972">
    <property type="entry name" value="bMG5"/>
    <property type="match status" value="1"/>
</dbReference>
<dbReference type="InterPro" id="IPR002890">
    <property type="entry name" value="MG2"/>
</dbReference>
<dbReference type="InterPro" id="IPR026284">
    <property type="entry name" value="A2MG_proteobact"/>
</dbReference>
<name>A0A0K8MEA9_9PROT</name>
<dbReference type="InterPro" id="IPR051802">
    <property type="entry name" value="YfhM-like"/>
</dbReference>
<reference evidence="6 7" key="1">
    <citation type="submission" date="2015-03" db="EMBL/GenBank/DDBJ databases">
        <title>Caedibacter varicaedens, whole genome shotgun sequence.</title>
        <authorList>
            <person name="Suzuki H."/>
            <person name="Dapper A.L."/>
            <person name="Gibson A.K."/>
            <person name="Jackson C."/>
            <person name="Lee H."/>
            <person name="Pejaver V.R."/>
            <person name="Doak T."/>
            <person name="Lynch M."/>
        </authorList>
    </citation>
    <scope>NUCLEOTIDE SEQUENCE [LARGE SCALE GENOMIC DNA]</scope>
</reference>
<dbReference type="Pfam" id="PF17962">
    <property type="entry name" value="bMG6"/>
    <property type="match status" value="1"/>
</dbReference>
<evidence type="ECO:0000313" key="7">
    <source>
        <dbReference type="Proteomes" id="UP000036771"/>
    </source>
</evidence>
<accession>A0A0K8MEA9</accession>
<comment type="similarity">
    <text evidence="1">Belongs to the protease inhibitor I39 (alpha-2-macroglobulin) family. Bacterial alpha-2-macroglobulin subfamily.</text>
</comment>
<feature type="signal peptide" evidence="3">
    <location>
        <begin position="1"/>
        <end position="21"/>
    </location>
</feature>
<gene>
    <name evidence="6" type="ORF">Cva_01545</name>
</gene>
<dbReference type="Proteomes" id="UP000036771">
    <property type="component" value="Unassembled WGS sequence"/>
</dbReference>
<dbReference type="PANTHER" id="PTHR40094">
    <property type="entry name" value="ALPHA-2-MACROGLOBULIN HOMOLOG"/>
    <property type="match status" value="1"/>
</dbReference>
<dbReference type="InterPro" id="IPR049120">
    <property type="entry name" value="A2M_bMG2"/>
</dbReference>
<proteinExistence type="inferred from homology"/>
<dbReference type="Pfam" id="PF21142">
    <property type="entry name" value="A2M_bMG2"/>
    <property type="match status" value="1"/>
</dbReference>
<dbReference type="CDD" id="cd02891">
    <property type="entry name" value="A2M_like"/>
    <property type="match status" value="1"/>
</dbReference>
<dbReference type="SMART" id="SM01359">
    <property type="entry name" value="A2M_N_2"/>
    <property type="match status" value="1"/>
</dbReference>
<feature type="chain" id="PRO_5005512703" evidence="3">
    <location>
        <begin position="22"/>
        <end position="1730"/>
    </location>
</feature>
<dbReference type="PIRSF" id="PIRSF038980">
    <property type="entry name" value="A2M_bac"/>
    <property type="match status" value="1"/>
</dbReference>
<dbReference type="SMART" id="SM01360">
    <property type="entry name" value="A2M"/>
    <property type="match status" value="1"/>
</dbReference>